<accession>F2S0C7</accession>
<dbReference type="Proteomes" id="UP000009172">
    <property type="component" value="Unassembled WGS sequence"/>
</dbReference>
<evidence type="ECO:0000313" key="2">
    <source>
        <dbReference type="EMBL" id="EGD97026.1"/>
    </source>
</evidence>
<reference evidence="3" key="1">
    <citation type="journal article" date="2012" name="MBio">
        <title>Comparative genome analysis of Trichophyton rubrum and related dermatophytes reveals candidate genes involved in infection.</title>
        <authorList>
            <person name="Martinez D.A."/>
            <person name="Oliver B.G."/>
            <person name="Graeser Y."/>
            <person name="Goldberg J.M."/>
            <person name="Li W."/>
            <person name="Martinez-Rossi N.M."/>
            <person name="Monod M."/>
            <person name="Shelest E."/>
            <person name="Barton R.C."/>
            <person name="Birch E."/>
            <person name="Brakhage A.A."/>
            <person name="Chen Z."/>
            <person name="Gurr S.J."/>
            <person name="Heiman D."/>
            <person name="Heitman J."/>
            <person name="Kosti I."/>
            <person name="Rossi A."/>
            <person name="Saif S."/>
            <person name="Samalova M."/>
            <person name="Saunders C.W."/>
            <person name="Shea T."/>
            <person name="Summerbell R.C."/>
            <person name="Xu J."/>
            <person name="Young S."/>
            <person name="Zeng Q."/>
            <person name="Birren B.W."/>
            <person name="Cuomo C.A."/>
            <person name="White T.C."/>
        </authorList>
    </citation>
    <scope>NUCLEOTIDE SEQUENCE [LARGE SCALE GENOMIC DNA]</scope>
    <source>
        <strain evidence="3">CBS 112818</strain>
    </source>
</reference>
<organism evidence="2 3">
    <name type="scientific">Trichophyton tonsurans (strain CBS 112818)</name>
    <name type="common">Scalp ringworm fungus</name>
    <dbReference type="NCBI Taxonomy" id="647933"/>
    <lineage>
        <taxon>Eukaryota</taxon>
        <taxon>Fungi</taxon>
        <taxon>Dikarya</taxon>
        <taxon>Ascomycota</taxon>
        <taxon>Pezizomycotina</taxon>
        <taxon>Eurotiomycetes</taxon>
        <taxon>Eurotiomycetidae</taxon>
        <taxon>Onygenales</taxon>
        <taxon>Arthrodermataceae</taxon>
        <taxon>Trichophyton</taxon>
    </lineage>
</organism>
<keyword evidence="3" id="KW-1185">Reference proteome</keyword>
<protein>
    <submittedName>
        <fullName evidence="2">Uncharacterized protein</fullName>
    </submittedName>
</protein>
<evidence type="ECO:0000256" key="1">
    <source>
        <dbReference type="SAM" id="MobiDB-lite"/>
    </source>
</evidence>
<feature type="compositionally biased region" description="Basic and acidic residues" evidence="1">
    <location>
        <begin position="172"/>
        <end position="181"/>
    </location>
</feature>
<feature type="compositionally biased region" description="Low complexity" evidence="1">
    <location>
        <begin position="75"/>
        <end position="90"/>
    </location>
</feature>
<feature type="region of interest" description="Disordered" evidence="1">
    <location>
        <begin position="172"/>
        <end position="195"/>
    </location>
</feature>
<feature type="region of interest" description="Disordered" evidence="1">
    <location>
        <begin position="1"/>
        <end position="119"/>
    </location>
</feature>
<evidence type="ECO:0000313" key="3">
    <source>
        <dbReference type="Proteomes" id="UP000009172"/>
    </source>
</evidence>
<dbReference type="HOGENOM" id="CLU_1116432_0_0_1"/>
<name>F2S0C7_TRIT1</name>
<proteinExistence type="predicted"/>
<gene>
    <name evidence="2" type="ORF">TESG_04448</name>
</gene>
<sequence>MDTASPRLHEIARESTPSAPAIRKKNEQDEQRGRMAEASDRRDIDSGWMKENRAGIRGEKVRKQGSGAAAGQGTTGPKLWASSSSSSCSSKNEQRERRGRRGFRPGGKSNIARRGQGQARSAAGELEALPHGLLRYCSCTSAFANRGLRLARNMGSTFPGFPPFLVKGELDKETQAEEQQRGNRGGEATSTAKDKGKDKLLQEAKTHHSIHVPFAPFDASVSLLLLLLILECQLYEQTEEDRQGATHQR</sequence>
<dbReference type="EMBL" id="GG698498">
    <property type="protein sequence ID" value="EGD97026.1"/>
    <property type="molecule type" value="Genomic_DNA"/>
</dbReference>
<dbReference type="AlphaFoldDB" id="F2S0C7"/>
<feature type="compositionally biased region" description="Basic and acidic residues" evidence="1">
    <location>
        <begin position="24"/>
        <end position="62"/>
    </location>
</feature>